<dbReference type="KEGG" id="gsn:YC6258_00153"/>
<reference evidence="1 2" key="1">
    <citation type="submission" date="2014-01" db="EMBL/GenBank/DDBJ databases">
        <title>Full genme sequencing of cellulolytic bacterium Gynuella sunshinyii YC6258T gen. nov., sp. nov.</title>
        <authorList>
            <person name="Khan H."/>
            <person name="Chung E.J."/>
            <person name="Chung Y.R."/>
        </authorList>
    </citation>
    <scope>NUCLEOTIDE SEQUENCE [LARGE SCALE GENOMIC DNA]</scope>
    <source>
        <strain evidence="1 2">YC6258</strain>
    </source>
</reference>
<dbReference type="EMBL" id="CP007142">
    <property type="protein sequence ID" value="AJQ92205.1"/>
    <property type="molecule type" value="Genomic_DNA"/>
</dbReference>
<dbReference type="HOGENOM" id="CLU_1710698_0_0_6"/>
<protein>
    <submittedName>
        <fullName evidence="1">Uncharacterized protein</fullName>
    </submittedName>
</protein>
<sequence length="153" mass="17988">MRLLKTLLAAVIIFSLISSFAYFTMIESKILTQYSEVKKASRVVLLSKTRSKFVTGEYWENEMLAQYKKINGLPLDAQFDYFRILLANIEFYGTQSYDFIHMVGMNAEKFANYLDDFEKDDSYLKLSRDEQEILKKWKAEFQVIGQDKELLVD</sequence>
<dbReference type="OrthoDB" id="9995528at2"/>
<dbReference type="Proteomes" id="UP000032266">
    <property type="component" value="Chromosome"/>
</dbReference>
<proteinExistence type="predicted"/>
<organism evidence="1 2">
    <name type="scientific">Gynuella sunshinyii YC6258</name>
    <dbReference type="NCBI Taxonomy" id="1445510"/>
    <lineage>
        <taxon>Bacteria</taxon>
        <taxon>Pseudomonadati</taxon>
        <taxon>Pseudomonadota</taxon>
        <taxon>Gammaproteobacteria</taxon>
        <taxon>Oceanospirillales</taxon>
        <taxon>Saccharospirillaceae</taxon>
        <taxon>Gynuella</taxon>
    </lineage>
</organism>
<gene>
    <name evidence="1" type="ORF">YC6258_00153</name>
</gene>
<dbReference type="RefSeq" id="WP_044615337.1">
    <property type="nucleotide sequence ID" value="NZ_CP007142.1"/>
</dbReference>
<accession>A0A0C5UY44</accession>
<keyword evidence="2" id="KW-1185">Reference proteome</keyword>
<name>A0A0C5UY44_9GAMM</name>
<dbReference type="AlphaFoldDB" id="A0A0C5UY44"/>
<evidence type="ECO:0000313" key="2">
    <source>
        <dbReference type="Proteomes" id="UP000032266"/>
    </source>
</evidence>
<dbReference type="STRING" id="1445510.YC6258_00153"/>
<evidence type="ECO:0000313" key="1">
    <source>
        <dbReference type="EMBL" id="AJQ92205.1"/>
    </source>
</evidence>